<dbReference type="CDD" id="cd03394">
    <property type="entry name" value="PAP2_like_5"/>
    <property type="match status" value="1"/>
</dbReference>
<evidence type="ECO:0000313" key="9">
    <source>
        <dbReference type="EMBL" id="ATL49685.1"/>
    </source>
</evidence>
<dbReference type="KEGG" id="cbae:COR50_01165"/>
<keyword evidence="5" id="KW-1133">Transmembrane helix</keyword>
<evidence type="ECO:0000256" key="1">
    <source>
        <dbReference type="ARBA" id="ARBA00004651"/>
    </source>
</evidence>
<evidence type="ECO:0000256" key="5">
    <source>
        <dbReference type="ARBA" id="ARBA00022989"/>
    </source>
</evidence>
<reference evidence="9 10" key="1">
    <citation type="submission" date="2017-10" db="EMBL/GenBank/DDBJ databases">
        <title>Paenichitinophaga pekingensis gen. nov., sp. nov., isolated from activated sludge.</title>
        <authorList>
            <person name="Jin D."/>
            <person name="Kong X."/>
            <person name="Deng Y."/>
            <person name="Bai Z."/>
        </authorList>
    </citation>
    <scope>NUCLEOTIDE SEQUENCE [LARGE SCALE GENOMIC DNA]</scope>
    <source>
        <strain evidence="9 10">13</strain>
    </source>
</reference>
<keyword evidence="4" id="KW-0378">Hydrolase</keyword>
<dbReference type="GO" id="GO:0005886">
    <property type="term" value="C:plasma membrane"/>
    <property type="evidence" value="ECO:0007669"/>
    <property type="project" value="UniProtKB-SubCell"/>
</dbReference>
<keyword evidence="7" id="KW-0732">Signal</keyword>
<dbReference type="SMART" id="SM00014">
    <property type="entry name" value="acidPPc"/>
    <property type="match status" value="1"/>
</dbReference>
<proteinExistence type="predicted"/>
<dbReference type="AlphaFoldDB" id="A0A291R0H9"/>
<keyword evidence="10" id="KW-1185">Reference proteome</keyword>
<evidence type="ECO:0000259" key="8">
    <source>
        <dbReference type="SMART" id="SM00014"/>
    </source>
</evidence>
<evidence type="ECO:0000313" key="10">
    <source>
        <dbReference type="Proteomes" id="UP000220133"/>
    </source>
</evidence>
<protein>
    <submittedName>
        <fullName evidence="9">PA-phosphatase</fullName>
    </submittedName>
</protein>
<comment type="subcellular location">
    <subcellularLocation>
        <location evidence="1">Cell membrane</location>
        <topology evidence="1">Multi-pass membrane protein</topology>
    </subcellularLocation>
</comment>
<dbReference type="Proteomes" id="UP000220133">
    <property type="component" value="Chromosome"/>
</dbReference>
<gene>
    <name evidence="9" type="ORF">COR50_01165</name>
</gene>
<dbReference type="EMBL" id="CP023777">
    <property type="protein sequence ID" value="ATL49685.1"/>
    <property type="molecule type" value="Genomic_DNA"/>
</dbReference>
<dbReference type="Gene3D" id="1.20.144.10">
    <property type="entry name" value="Phosphatidic acid phosphatase type 2/haloperoxidase"/>
    <property type="match status" value="1"/>
</dbReference>
<dbReference type="InterPro" id="IPR000326">
    <property type="entry name" value="PAP2/HPO"/>
</dbReference>
<organism evidence="9 10">
    <name type="scientific">Chitinophaga caeni</name>
    <dbReference type="NCBI Taxonomy" id="2029983"/>
    <lineage>
        <taxon>Bacteria</taxon>
        <taxon>Pseudomonadati</taxon>
        <taxon>Bacteroidota</taxon>
        <taxon>Chitinophagia</taxon>
        <taxon>Chitinophagales</taxon>
        <taxon>Chitinophagaceae</taxon>
        <taxon>Chitinophaga</taxon>
    </lineage>
</organism>
<evidence type="ECO:0000256" key="7">
    <source>
        <dbReference type="SAM" id="SignalP"/>
    </source>
</evidence>
<keyword evidence="6" id="KW-0472">Membrane</keyword>
<feature type="chain" id="PRO_5013217025" evidence="7">
    <location>
        <begin position="23"/>
        <end position="291"/>
    </location>
</feature>
<dbReference type="SUPFAM" id="SSF48317">
    <property type="entry name" value="Acid phosphatase/Vanadium-dependent haloperoxidase"/>
    <property type="match status" value="1"/>
</dbReference>
<dbReference type="InterPro" id="IPR036938">
    <property type="entry name" value="PAP2/HPO_sf"/>
</dbReference>
<feature type="domain" description="Phosphatidic acid phosphatase type 2/haloperoxidase" evidence="8">
    <location>
        <begin position="154"/>
        <end position="271"/>
    </location>
</feature>
<sequence>MYNWSTCFIACIFVLGSLCSTAQTLDSTSLNNRPTDTTAPLPGLSTQIKASDTLILYRINGTYFKSIWEDAKYTVSRPIHWEKKDWITFGAVMGTASVLAVSDYPIKEFFQKHQYKAVNSFAHAVEPFGNAYSPYLIGGMYLTGVLTHNRKLEHGGLMAAKSLVLSTAIYAGIKSIIRRGRPYYFERPYNFVRPFSKDERFTSFPSGHSLTVMTFATAMAELYGKDHKWVPWVAYGLAGLTGLSRIYHNRHWSSDVLIGLSLGHFVTKSVFRRHKEMEHKKALQFKFTPLY</sequence>
<dbReference type="OrthoDB" id="9773582at2"/>
<dbReference type="Pfam" id="PF01569">
    <property type="entry name" value="PAP2"/>
    <property type="match status" value="1"/>
</dbReference>
<evidence type="ECO:0000256" key="4">
    <source>
        <dbReference type="ARBA" id="ARBA00022801"/>
    </source>
</evidence>
<keyword evidence="3" id="KW-0812">Transmembrane</keyword>
<evidence type="ECO:0000256" key="2">
    <source>
        <dbReference type="ARBA" id="ARBA00022475"/>
    </source>
</evidence>
<dbReference type="GO" id="GO:0016787">
    <property type="term" value="F:hydrolase activity"/>
    <property type="evidence" value="ECO:0007669"/>
    <property type="project" value="UniProtKB-KW"/>
</dbReference>
<dbReference type="PANTHER" id="PTHR14969:SF62">
    <property type="entry name" value="DECAPRENYLPHOSPHORYL-5-PHOSPHORIBOSE PHOSPHATASE RV3807C-RELATED"/>
    <property type="match status" value="1"/>
</dbReference>
<evidence type="ECO:0000256" key="6">
    <source>
        <dbReference type="ARBA" id="ARBA00023136"/>
    </source>
</evidence>
<name>A0A291R0H9_9BACT</name>
<feature type="signal peptide" evidence="7">
    <location>
        <begin position="1"/>
        <end position="22"/>
    </location>
</feature>
<evidence type="ECO:0000256" key="3">
    <source>
        <dbReference type="ARBA" id="ARBA00022692"/>
    </source>
</evidence>
<dbReference type="PANTHER" id="PTHR14969">
    <property type="entry name" value="SPHINGOSINE-1-PHOSPHATE PHOSPHOHYDROLASE"/>
    <property type="match status" value="1"/>
</dbReference>
<accession>A0A291R0H9</accession>
<keyword evidence="2" id="KW-1003">Cell membrane</keyword>